<evidence type="ECO:0000313" key="2">
    <source>
        <dbReference type="Proteomes" id="UP000308600"/>
    </source>
</evidence>
<protein>
    <submittedName>
        <fullName evidence="1">Uncharacterized protein</fullName>
    </submittedName>
</protein>
<organism evidence="1 2">
    <name type="scientific">Pluteus cervinus</name>
    <dbReference type="NCBI Taxonomy" id="181527"/>
    <lineage>
        <taxon>Eukaryota</taxon>
        <taxon>Fungi</taxon>
        <taxon>Dikarya</taxon>
        <taxon>Basidiomycota</taxon>
        <taxon>Agaricomycotina</taxon>
        <taxon>Agaricomycetes</taxon>
        <taxon>Agaricomycetidae</taxon>
        <taxon>Agaricales</taxon>
        <taxon>Pluteineae</taxon>
        <taxon>Pluteaceae</taxon>
        <taxon>Pluteus</taxon>
    </lineage>
</organism>
<accession>A0ACD3AV24</accession>
<reference evidence="1 2" key="1">
    <citation type="journal article" date="2019" name="Nat. Ecol. Evol.">
        <title>Megaphylogeny resolves global patterns of mushroom evolution.</title>
        <authorList>
            <person name="Varga T."/>
            <person name="Krizsan K."/>
            <person name="Foldi C."/>
            <person name="Dima B."/>
            <person name="Sanchez-Garcia M."/>
            <person name="Sanchez-Ramirez S."/>
            <person name="Szollosi G.J."/>
            <person name="Szarkandi J.G."/>
            <person name="Papp V."/>
            <person name="Albert L."/>
            <person name="Andreopoulos W."/>
            <person name="Angelini C."/>
            <person name="Antonin V."/>
            <person name="Barry K.W."/>
            <person name="Bougher N.L."/>
            <person name="Buchanan P."/>
            <person name="Buyck B."/>
            <person name="Bense V."/>
            <person name="Catcheside P."/>
            <person name="Chovatia M."/>
            <person name="Cooper J."/>
            <person name="Damon W."/>
            <person name="Desjardin D."/>
            <person name="Finy P."/>
            <person name="Geml J."/>
            <person name="Haridas S."/>
            <person name="Hughes K."/>
            <person name="Justo A."/>
            <person name="Karasinski D."/>
            <person name="Kautmanova I."/>
            <person name="Kiss B."/>
            <person name="Kocsube S."/>
            <person name="Kotiranta H."/>
            <person name="LaButti K.M."/>
            <person name="Lechner B.E."/>
            <person name="Liimatainen K."/>
            <person name="Lipzen A."/>
            <person name="Lukacs Z."/>
            <person name="Mihaltcheva S."/>
            <person name="Morgado L.N."/>
            <person name="Niskanen T."/>
            <person name="Noordeloos M.E."/>
            <person name="Ohm R.A."/>
            <person name="Ortiz-Santana B."/>
            <person name="Ovrebo C."/>
            <person name="Racz N."/>
            <person name="Riley R."/>
            <person name="Savchenko A."/>
            <person name="Shiryaev A."/>
            <person name="Soop K."/>
            <person name="Spirin V."/>
            <person name="Szebenyi C."/>
            <person name="Tomsovsky M."/>
            <person name="Tulloss R.E."/>
            <person name="Uehling J."/>
            <person name="Grigoriev I.V."/>
            <person name="Vagvolgyi C."/>
            <person name="Papp T."/>
            <person name="Martin F.M."/>
            <person name="Miettinen O."/>
            <person name="Hibbett D.S."/>
            <person name="Nagy L.G."/>
        </authorList>
    </citation>
    <scope>NUCLEOTIDE SEQUENCE [LARGE SCALE GENOMIC DNA]</scope>
    <source>
        <strain evidence="1 2">NL-1719</strain>
    </source>
</reference>
<evidence type="ECO:0000313" key="1">
    <source>
        <dbReference type="EMBL" id="TFK69476.1"/>
    </source>
</evidence>
<proteinExistence type="predicted"/>
<gene>
    <name evidence="1" type="ORF">BDN72DRAFT_840330</name>
</gene>
<keyword evidence="2" id="KW-1185">Reference proteome</keyword>
<dbReference type="Proteomes" id="UP000308600">
    <property type="component" value="Unassembled WGS sequence"/>
</dbReference>
<dbReference type="EMBL" id="ML208330">
    <property type="protein sequence ID" value="TFK69476.1"/>
    <property type="molecule type" value="Genomic_DNA"/>
</dbReference>
<name>A0ACD3AV24_9AGAR</name>
<sequence length="441" mass="47396">MVHGGSSPSPAYTFPFFSSPRRTCSNASSCRKKVAQTCTSWISLVGRTPTTSRGSSRASGSAPTSNTDDQKGRALATPSNSTEGELSTMSSSATAPSQTITAPSQMTTNPQVKRRVTFAVPSAPASTIAPSSSGSSSLAAASPAPATVPLNAPLRSILINSAQPIDPIASNNDHPIMQRCSQFGSSLAGASLIAAPTPGFAVVLLPTESLRPIQPPIPRTRRLRRQYAMESITSFDELQSVRWLENEENEAKMLRRNKKYHATVFQGDEEGTEQERERNLAFVKRVKEKRQQRSVVQRNSSPREEVEIDETVHDAVDDGVNEVSAEATSASSSTTSEDQTGGQTERSATPREETTSLVYGQESIQLASTESSDEGNESQDPSDTPKGHQEEELSQASPGEGGSPSSRGMKRVREEEEEVATSSQNDDEKRPARRLRTTPSP</sequence>